<gene>
    <name evidence="2" type="ORF">AN695_0225410</name>
    <name evidence="3" type="ORF">DMW51_18500</name>
</gene>
<dbReference type="AlphaFoldDB" id="A0A5P6H1Q4"/>
<dbReference type="PANTHER" id="PTHR33420">
    <property type="entry name" value="FIMBRIAL SUBUNIT ELFA-RELATED"/>
    <property type="match status" value="1"/>
</dbReference>
<reference evidence="2" key="2">
    <citation type="journal article" date="2017" name="PLoS ONE">
        <title>Genomic and phenotypic characterisation of fluoroquinolone resistance mechanisms in Enterobacteriaceae in Durban, South Africa.</title>
        <authorList>
            <person name="Osei Sekyere J."/>
            <person name="Amoako D.G."/>
        </authorList>
    </citation>
    <scope>NUCLEOTIDE SEQUENCE</scope>
    <source>
        <strain evidence="2">945174350</strain>
    </source>
</reference>
<proteinExistence type="predicted"/>
<dbReference type="GO" id="GO:0043709">
    <property type="term" value="P:cell adhesion involved in single-species biofilm formation"/>
    <property type="evidence" value="ECO:0007669"/>
    <property type="project" value="TreeGrafter"/>
</dbReference>
<evidence type="ECO:0000256" key="1">
    <source>
        <dbReference type="SAM" id="SignalP"/>
    </source>
</evidence>
<evidence type="ECO:0000313" key="4">
    <source>
        <dbReference type="Proteomes" id="UP000050489"/>
    </source>
</evidence>
<dbReference type="EMBL" id="LJEX02000141">
    <property type="protein sequence ID" value="OCO80161.1"/>
    <property type="molecule type" value="Genomic_DNA"/>
</dbReference>
<dbReference type="InterPro" id="IPR008966">
    <property type="entry name" value="Adhesion_dom_sf"/>
</dbReference>
<accession>A0A5P6H1Q4</accession>
<dbReference type="PANTHER" id="PTHR33420:SF12">
    <property type="entry name" value="FIMBRIN-LIKE PROTEIN FIMI-RELATED"/>
    <property type="match status" value="1"/>
</dbReference>
<dbReference type="Proteomes" id="UP000050489">
    <property type="component" value="Unassembled WGS sequence"/>
</dbReference>
<keyword evidence="5" id="KW-1185">Reference proteome</keyword>
<feature type="chain" id="PRO_5044623506" evidence="1">
    <location>
        <begin position="25"/>
        <end position="180"/>
    </location>
</feature>
<sequence>MTYKMNKLGALCLLLAPFSFVSQAISALQGEGRVNMQGAINDAACAIATESREQLIDIDIISVSDIARDGQGRNVPFSIKLVNCVLERTDKTLPRWKQFQVTFDGRADGEFFGINGGASGIALEIIDLEGNAARPGKPLPLMNVPLGDYRLNYVMKVMANSRPLSAGDFYSSVRFKMDYY</sequence>
<reference evidence="5" key="4">
    <citation type="submission" date="2018-06" db="EMBL/GenBank/DDBJ databases">
        <title>Serratia marcescens genome sequencing and assembly.</title>
        <authorList>
            <person name="Martins R.C."/>
            <person name="Perdigao-Neto L.V."/>
            <person name="Costa S.F."/>
            <person name="Levin A.S.S."/>
        </authorList>
    </citation>
    <scope>NUCLEOTIDE SEQUENCE [LARGE SCALE GENOMIC DNA]</scope>
    <source>
        <strain evidence="5">1283</strain>
    </source>
</reference>
<dbReference type="EMBL" id="QJQB01000422">
    <property type="protein sequence ID" value="PYA63558.1"/>
    <property type="molecule type" value="Genomic_DNA"/>
</dbReference>
<evidence type="ECO:0000313" key="3">
    <source>
        <dbReference type="EMBL" id="PYA63558.1"/>
    </source>
</evidence>
<reference evidence="3" key="5">
    <citation type="submission" date="2018-06" db="EMBL/GenBank/DDBJ databases">
        <authorList>
            <person name="Martins R.C."/>
            <person name="Perdigao-Neto L.V."/>
            <person name="Costa S.F."/>
            <person name="Levin A.S.S."/>
        </authorList>
    </citation>
    <scope>NUCLEOTIDE SEQUENCE</scope>
    <source>
        <strain evidence="3">1283</strain>
    </source>
</reference>
<protein>
    <submittedName>
        <fullName evidence="2">Pilin</fullName>
    </submittedName>
    <submittedName>
        <fullName evidence="3">Type 1 fimbrial protein</fullName>
    </submittedName>
</protein>
<reference evidence="4" key="1">
    <citation type="submission" date="2016-04" db="EMBL/GenBank/DDBJ databases">
        <authorList>
            <person name="Osei Sekyere J."/>
            <person name="Sivertsen A."/>
            <person name="Pedersen A.T."/>
            <person name="Sundsfjord A."/>
        </authorList>
    </citation>
    <scope>NUCLEOTIDE SEQUENCE [LARGE SCALE GENOMIC DNA]</scope>
    <source>
        <strain evidence="4">945174350</strain>
    </source>
</reference>
<dbReference type="SUPFAM" id="SSF49401">
    <property type="entry name" value="Bacterial adhesins"/>
    <property type="match status" value="1"/>
</dbReference>
<reference evidence="3 5" key="3">
    <citation type="submission" date="2018-06" db="EMBL/GenBank/DDBJ databases">
        <title>Serratia marcescens genome sequencing and assembly.</title>
        <authorList>
            <person name="Martins R.C.R."/>
            <person name="Perdigao-Neto L.V."/>
            <person name="Costa S.F."/>
            <person name="Levin A.S.S."/>
        </authorList>
    </citation>
    <scope>NUCLEOTIDE SEQUENCE [LARGE SCALE GENOMIC DNA]</scope>
    <source>
        <strain evidence="3 5">1283</strain>
    </source>
</reference>
<dbReference type="InterPro" id="IPR050263">
    <property type="entry name" value="Bact_Fimbrial_Adh_Pro"/>
</dbReference>
<comment type="caution">
    <text evidence="2">The sequence shown here is derived from an EMBL/GenBank/DDBJ whole genome shotgun (WGS) entry which is preliminary data.</text>
</comment>
<feature type="signal peptide" evidence="1">
    <location>
        <begin position="1"/>
        <end position="24"/>
    </location>
</feature>
<organism evidence="2 4">
    <name type="scientific">Serratia marcescens</name>
    <dbReference type="NCBI Taxonomy" id="615"/>
    <lineage>
        <taxon>Bacteria</taxon>
        <taxon>Pseudomonadati</taxon>
        <taxon>Pseudomonadota</taxon>
        <taxon>Gammaproteobacteria</taxon>
        <taxon>Enterobacterales</taxon>
        <taxon>Yersiniaceae</taxon>
        <taxon>Serratia</taxon>
    </lineage>
</organism>
<dbReference type="Gene3D" id="2.60.40.1090">
    <property type="entry name" value="Fimbrial-type adhesion domain"/>
    <property type="match status" value="1"/>
</dbReference>
<evidence type="ECO:0000313" key="5">
    <source>
        <dbReference type="Proteomes" id="UP000247823"/>
    </source>
</evidence>
<name>A0A5P6H1Q4_SERMA</name>
<dbReference type="GO" id="GO:0009289">
    <property type="term" value="C:pilus"/>
    <property type="evidence" value="ECO:0007669"/>
    <property type="project" value="InterPro"/>
</dbReference>
<dbReference type="InterPro" id="IPR036937">
    <property type="entry name" value="Adhesion_dom_fimbrial_sf"/>
</dbReference>
<dbReference type="Proteomes" id="UP000247823">
    <property type="component" value="Unassembled WGS sequence"/>
</dbReference>
<evidence type="ECO:0000313" key="2">
    <source>
        <dbReference type="EMBL" id="OCO80161.1"/>
    </source>
</evidence>
<keyword evidence="1" id="KW-0732">Signal</keyword>